<dbReference type="PANTHER" id="PTHR31191:SF4">
    <property type="entry name" value="CENTROSOMAL PROTEIN OF 126 KDA"/>
    <property type="match status" value="1"/>
</dbReference>
<feature type="region of interest" description="Disordered" evidence="1">
    <location>
        <begin position="38"/>
        <end position="62"/>
    </location>
</feature>
<reference evidence="2" key="1">
    <citation type="journal article" date="2016" name="Nat. Commun.">
        <title>The channel catfish genome sequence provides insights into the evolution of scale formation in teleosts.</title>
        <authorList>
            <person name="Liu Z."/>
            <person name="Liu S."/>
            <person name="Yao J."/>
            <person name="Bao L."/>
            <person name="Zhang J."/>
            <person name="Li Y."/>
            <person name="Jiang C."/>
            <person name="Sun L."/>
            <person name="Wang R."/>
            <person name="Zhang Y."/>
            <person name="Zhou T."/>
            <person name="Zeng Q."/>
            <person name="Fu Q."/>
            <person name="Gao S."/>
            <person name="Li N."/>
            <person name="Koren S."/>
            <person name="Jiang Y."/>
            <person name="Zimin A."/>
            <person name="Xu P."/>
            <person name="Phillippy A.M."/>
            <person name="Geng X."/>
            <person name="Song L."/>
            <person name="Sun F."/>
            <person name="Li C."/>
            <person name="Wang X."/>
            <person name="Chen A."/>
            <person name="Jin Y."/>
            <person name="Yuan Z."/>
            <person name="Yang Y."/>
            <person name="Tan S."/>
            <person name="Peatman E."/>
            <person name="Lu J."/>
            <person name="Qin Z."/>
            <person name="Dunham R."/>
            <person name="Li Z."/>
            <person name="Sonstegard T."/>
            <person name="Feng J."/>
            <person name="Danzmann R.G."/>
            <person name="Schroeder S."/>
            <person name="Scheffler B."/>
            <person name="Duke M.V."/>
            <person name="Ballard L."/>
            <person name="Kucuktas H."/>
            <person name="Kaltenboeck L."/>
            <person name="Liu H."/>
            <person name="Armbruster J."/>
            <person name="Xie Y."/>
            <person name="Kirby M.L."/>
            <person name="Tian Y."/>
            <person name="Flanagan M.E."/>
            <person name="Mu W."/>
            <person name="Waldbieser G.C."/>
        </authorList>
    </citation>
    <scope>NUCLEOTIDE SEQUENCE [LARGE SCALE GENOMIC DNA]</scope>
    <source>
        <strain evidence="2">SDA103</strain>
    </source>
</reference>
<dbReference type="RefSeq" id="XP_017321354.1">
    <property type="nucleotide sequence ID" value="XM_017465865.3"/>
</dbReference>
<gene>
    <name evidence="3" type="primary">cep126</name>
</gene>
<feature type="compositionally biased region" description="Low complexity" evidence="1">
    <location>
        <begin position="604"/>
        <end position="616"/>
    </location>
</feature>
<dbReference type="Pfam" id="PF15352">
    <property type="entry name" value="K1377"/>
    <property type="match status" value="3"/>
</dbReference>
<feature type="compositionally biased region" description="Basic and acidic residues" evidence="1">
    <location>
        <begin position="227"/>
        <end position="239"/>
    </location>
</feature>
<accession>A0A2D0QST3</accession>
<dbReference type="GO" id="GO:0030496">
    <property type="term" value="C:midbody"/>
    <property type="evidence" value="ECO:0007669"/>
    <property type="project" value="TreeGrafter"/>
</dbReference>
<feature type="compositionally biased region" description="Low complexity" evidence="1">
    <location>
        <begin position="276"/>
        <end position="286"/>
    </location>
</feature>
<keyword evidence="2" id="KW-1185">Reference proteome</keyword>
<feature type="compositionally biased region" description="Polar residues" evidence="1">
    <location>
        <begin position="629"/>
        <end position="647"/>
    </location>
</feature>
<dbReference type="OrthoDB" id="9900339at2759"/>
<dbReference type="PANTHER" id="PTHR31191">
    <property type="entry name" value="CENTROSOMAL PROTEIN CEP126"/>
    <property type="match status" value="1"/>
</dbReference>
<protein>
    <submittedName>
        <fullName evidence="3">Centrosomal protein of 126 kDa isoform X1</fullName>
    </submittedName>
</protein>
<reference evidence="3" key="2">
    <citation type="submission" date="2025-08" db="UniProtKB">
        <authorList>
            <consortium name="RefSeq"/>
        </authorList>
    </citation>
    <scope>IDENTIFICATION</scope>
    <source>
        <tissue evidence="3">Blood</tissue>
    </source>
</reference>
<organism evidence="2 3">
    <name type="scientific">Ictalurus punctatus</name>
    <name type="common">Channel catfish</name>
    <name type="synonym">Silurus punctatus</name>
    <dbReference type="NCBI Taxonomy" id="7998"/>
    <lineage>
        <taxon>Eukaryota</taxon>
        <taxon>Metazoa</taxon>
        <taxon>Chordata</taxon>
        <taxon>Craniata</taxon>
        <taxon>Vertebrata</taxon>
        <taxon>Euteleostomi</taxon>
        <taxon>Actinopterygii</taxon>
        <taxon>Neopterygii</taxon>
        <taxon>Teleostei</taxon>
        <taxon>Ostariophysi</taxon>
        <taxon>Siluriformes</taxon>
        <taxon>Ictaluridae</taxon>
        <taxon>Ictalurus</taxon>
    </lineage>
</organism>
<feature type="region of interest" description="Disordered" evidence="1">
    <location>
        <begin position="594"/>
        <end position="688"/>
    </location>
</feature>
<dbReference type="InterPro" id="IPR028257">
    <property type="entry name" value="CEP126"/>
</dbReference>
<evidence type="ECO:0000256" key="1">
    <source>
        <dbReference type="SAM" id="MobiDB-lite"/>
    </source>
</evidence>
<dbReference type="OMA" id="HISKPNV"/>
<feature type="compositionally biased region" description="Low complexity" evidence="1">
    <location>
        <begin position="208"/>
        <end position="219"/>
    </location>
</feature>
<evidence type="ECO:0000313" key="2">
    <source>
        <dbReference type="Proteomes" id="UP000221080"/>
    </source>
</evidence>
<dbReference type="GO" id="GO:0005813">
    <property type="term" value="C:centrosome"/>
    <property type="evidence" value="ECO:0007669"/>
    <property type="project" value="InterPro"/>
</dbReference>
<sequence length="1057" mass="117707">MQKDNMFYSNIAGLDVEADDDRKLLVQEQKACRVRARQYSRETNRRRKMLEDRKRQQDIQEKRQMENILQQRKQRLQEDTERFQRAHLPPSQRRRPAFCTRVPNLDEALRHIQGDQTCYTHHTSFLPVTPTISRSTVSSKPPGGSSGPRNLRAVSATQAYEKLTQERSLGDFKTSQLLFSNQLQENLPKDQEQPRTQEHSDTQISHAESLSSLDSLENEVPQHGHGNKPDSLDPPEVHNTRRPASLQRQLNCPSPSSNHCPPKRFLEKVISQQGLPSSSRSSSPSPVEDESGNEAPSAHNLLKTAEQFDITGQYHTSNIQATFSCQKQVLAINSVHTEYQYGTTFQENISRDKSTISVHCKMQTAPGTLPLEYSSMAQQSNSGELSKFAKHPSEMHAAQKASRNVYGSASDLNQVSPSLENSALQIVEAEKSFLSTKRKPDEDAVLVLERRTQLGSFDKYKRAERPNLADEYSDSRLAEAILPKSSKMTEEPDKTSVDTLANHTDLNSNNVRFLKGILKKKFRCIGDGDAKFRYTPGNFSFSKQVAIAIRDSLELIRSKRRDQESNKCIQKKLRWFDEVNGNGGENKKIVTKELSKQAEGESRLTQPPQQPLLDQQHGPWCMNIPSGILKNNKTSSGPADPNSTRQAWSDVGPQKGKQQEPTGESRMKKAASCTTGQAHSGRIGSGTTSFQARRGTMIRPQCSSQVQHIVRTQGKVLVPRPPPRSEVTGGNSGQAMMYITKTGNNDECSQDKARLAVEQVLYKDYPEGQPVPQRHILKTDEGTILAPVPPSYACKYETVSKGIYTRCQSDSQIGRGSNGFQKGILDRTPTDEEISLLWHGVRSALASKDGDSRNLQTHNGPLSALPQTHANLSHVAINGDSLFSGVEAVARMGGFFLSSSNVRSPARRPTMENNMVKNRTAALGYKKPPVLHQGTLPITASKTDQMVPDQGSKVMGGDEQVAVDLAQFQRAAEFLQSQRGLSALSLEEQKLLQSLDRLNHRLQYVQDVTAGNTALRGIVALDSAYNQSPQPGKRSCATLRKYHDSSAHSHTRPHTRY</sequence>
<dbReference type="GO" id="GO:0007052">
    <property type="term" value="P:mitotic spindle organization"/>
    <property type="evidence" value="ECO:0007669"/>
    <property type="project" value="InterPro"/>
</dbReference>
<dbReference type="GO" id="GO:0031122">
    <property type="term" value="P:cytoplasmic microtubule organization"/>
    <property type="evidence" value="ECO:0007669"/>
    <property type="project" value="InterPro"/>
</dbReference>
<feature type="compositionally biased region" description="Basic and acidic residues" evidence="1">
    <location>
        <begin position="187"/>
        <end position="201"/>
    </location>
</feature>
<dbReference type="GO" id="GO:0097546">
    <property type="term" value="C:ciliary base"/>
    <property type="evidence" value="ECO:0007669"/>
    <property type="project" value="InterPro"/>
</dbReference>
<dbReference type="STRING" id="7998.ENSIPUP00000018255"/>
<dbReference type="AlphaFoldDB" id="A0A2D0QST3"/>
<proteinExistence type="predicted"/>
<feature type="compositionally biased region" description="Low complexity" evidence="1">
    <location>
        <begin position="251"/>
        <end position="260"/>
    </location>
</feature>
<evidence type="ECO:0000313" key="3">
    <source>
        <dbReference type="RefSeq" id="XP_017321354.1"/>
    </source>
</evidence>
<feature type="region of interest" description="Disordered" evidence="1">
    <location>
        <begin position="186"/>
        <end position="296"/>
    </location>
</feature>
<feature type="compositionally biased region" description="Basic and acidic residues" evidence="1">
    <location>
        <begin position="39"/>
        <end position="62"/>
    </location>
</feature>
<feature type="region of interest" description="Disordered" evidence="1">
    <location>
        <begin position="130"/>
        <end position="151"/>
    </location>
</feature>
<name>A0A2D0QST3_ICTPU</name>
<dbReference type="GO" id="GO:1905515">
    <property type="term" value="P:non-motile cilium assembly"/>
    <property type="evidence" value="ECO:0007669"/>
    <property type="project" value="InterPro"/>
</dbReference>
<dbReference type="KEGG" id="ipu:108264392"/>
<dbReference type="GeneID" id="108264392"/>
<dbReference type="Proteomes" id="UP000221080">
    <property type="component" value="Chromosome 4"/>
</dbReference>
<dbReference type="CTD" id="57562"/>